<dbReference type="OrthoDB" id="837518at2759"/>
<dbReference type="EMBL" id="JAAWWB010001078">
    <property type="protein sequence ID" value="KAG6736299.1"/>
    <property type="molecule type" value="Genomic_DNA"/>
</dbReference>
<evidence type="ECO:0000313" key="2">
    <source>
        <dbReference type="Proteomes" id="UP000886885"/>
    </source>
</evidence>
<dbReference type="AlphaFoldDB" id="A0A8X8C1K5"/>
<dbReference type="Proteomes" id="UP000886885">
    <property type="component" value="Unassembled WGS sequence"/>
</dbReference>
<gene>
    <name evidence="1" type="ORF">POTOM_060955</name>
</gene>
<evidence type="ECO:0000313" key="1">
    <source>
        <dbReference type="EMBL" id="KAG6736299.1"/>
    </source>
</evidence>
<accession>A0A8X8C1K5</accession>
<comment type="caution">
    <text evidence="1">The sequence shown here is derived from an EMBL/GenBank/DDBJ whole genome shotgun (WGS) entry which is preliminary data.</text>
</comment>
<sequence>MTITSYIYSSHVQNPHPNSPHLFSPHFPNPHFDLRLAAGINEALLYGEEFDVQVFRFEINNLSCFLDHFACVAAVDVATVAATSINTYVSSSFDHVLSSFVGPVFISSPSYCTALFYLTRHQVSLAGALSTWKRYGRDRKAFSVLPRTAKYAENRLSESDQTFVLGSLNHSFLEFSF</sequence>
<reference evidence="1" key="1">
    <citation type="journal article" date="2020" name="bioRxiv">
        <title>Hybrid origin of Populus tomentosa Carr. identified through genome sequencing and phylogenomic analysis.</title>
        <authorList>
            <person name="An X."/>
            <person name="Gao K."/>
            <person name="Chen Z."/>
            <person name="Li J."/>
            <person name="Yang X."/>
            <person name="Yang X."/>
            <person name="Zhou J."/>
            <person name="Guo T."/>
            <person name="Zhao T."/>
            <person name="Huang S."/>
            <person name="Miao D."/>
            <person name="Khan W.U."/>
            <person name="Rao P."/>
            <person name="Ye M."/>
            <person name="Lei B."/>
            <person name="Liao W."/>
            <person name="Wang J."/>
            <person name="Ji L."/>
            <person name="Li Y."/>
            <person name="Guo B."/>
            <person name="Mustafa N.S."/>
            <person name="Li S."/>
            <person name="Yun Q."/>
            <person name="Keller S.R."/>
            <person name="Mao J."/>
            <person name="Zhang R."/>
            <person name="Strauss S.H."/>
        </authorList>
    </citation>
    <scope>NUCLEOTIDE SEQUENCE</scope>
    <source>
        <strain evidence="1">GM15</strain>
        <tissue evidence="1">Leaf</tissue>
    </source>
</reference>
<organism evidence="1 2">
    <name type="scientific">Populus tomentosa</name>
    <name type="common">Chinese white poplar</name>
    <dbReference type="NCBI Taxonomy" id="118781"/>
    <lineage>
        <taxon>Eukaryota</taxon>
        <taxon>Viridiplantae</taxon>
        <taxon>Streptophyta</taxon>
        <taxon>Embryophyta</taxon>
        <taxon>Tracheophyta</taxon>
        <taxon>Spermatophyta</taxon>
        <taxon>Magnoliopsida</taxon>
        <taxon>eudicotyledons</taxon>
        <taxon>Gunneridae</taxon>
        <taxon>Pentapetalae</taxon>
        <taxon>rosids</taxon>
        <taxon>fabids</taxon>
        <taxon>Malpighiales</taxon>
        <taxon>Salicaceae</taxon>
        <taxon>Saliceae</taxon>
        <taxon>Populus</taxon>
    </lineage>
</organism>
<name>A0A8X8C1K5_POPTO</name>
<proteinExistence type="predicted"/>
<keyword evidence="2" id="KW-1185">Reference proteome</keyword>
<protein>
    <submittedName>
        <fullName evidence="1">Uncharacterized protein</fullName>
    </submittedName>
</protein>